<dbReference type="Proteomes" id="UP000198725">
    <property type="component" value="Unassembled WGS sequence"/>
</dbReference>
<dbReference type="EMBL" id="FOSR01000003">
    <property type="protein sequence ID" value="SFK51953.1"/>
    <property type="molecule type" value="Genomic_DNA"/>
</dbReference>
<protein>
    <submittedName>
        <fullName evidence="2">Uncharacterized protein</fullName>
    </submittedName>
</protein>
<keyword evidence="1" id="KW-1133">Transmembrane helix</keyword>
<evidence type="ECO:0000313" key="3">
    <source>
        <dbReference type="Proteomes" id="UP000198725"/>
    </source>
</evidence>
<keyword evidence="1" id="KW-0812">Transmembrane</keyword>
<proteinExistence type="predicted"/>
<accession>A0A1I4A6I8</accession>
<keyword evidence="1" id="KW-0472">Membrane</keyword>
<name>A0A1I4A6I8_9GAMM</name>
<dbReference type="AlphaFoldDB" id="A0A1I4A6I8"/>
<feature type="transmembrane region" description="Helical" evidence="1">
    <location>
        <begin position="221"/>
        <end position="243"/>
    </location>
</feature>
<gene>
    <name evidence="2" type="ORF">SAMN05192579_103284</name>
</gene>
<feature type="transmembrane region" description="Helical" evidence="1">
    <location>
        <begin position="102"/>
        <end position="123"/>
    </location>
</feature>
<feature type="transmembrane region" description="Helical" evidence="1">
    <location>
        <begin position="135"/>
        <end position="156"/>
    </location>
</feature>
<feature type="transmembrane region" description="Helical" evidence="1">
    <location>
        <begin position="163"/>
        <end position="186"/>
    </location>
</feature>
<sequence>MLWYKMWRESRVRFAISAVALLWMCGAVVLLQQQVRAHADEPLSYVRYIWHAVYKANALDLYILLVIVLGLGGVQQEHAQGTAGFTLSLPLSRWRLVATRAVTGWVEVAVLALLPALLIPLLSPWVGQTFPFLRALQFSVLWAGCGMVIFALTFFFSTVLAGAYSPAIASVAAVVGCSMSAGLPLFERFPALDLIDTMHGAQLLLSPGNASLGAFAVPLPWLSLGLYALLALCLTGVAGVITARRDFP</sequence>
<evidence type="ECO:0000256" key="1">
    <source>
        <dbReference type="SAM" id="Phobius"/>
    </source>
</evidence>
<reference evidence="3" key="1">
    <citation type="submission" date="2016-10" db="EMBL/GenBank/DDBJ databases">
        <authorList>
            <person name="Varghese N."/>
            <person name="Submissions S."/>
        </authorList>
    </citation>
    <scope>NUCLEOTIDE SEQUENCE [LARGE SCALE GENOMIC DNA]</scope>
    <source>
        <strain evidence="3">MO64</strain>
    </source>
</reference>
<evidence type="ECO:0000313" key="2">
    <source>
        <dbReference type="EMBL" id="SFK51953.1"/>
    </source>
</evidence>
<feature type="transmembrane region" description="Helical" evidence="1">
    <location>
        <begin position="49"/>
        <end position="71"/>
    </location>
</feature>
<keyword evidence="3" id="KW-1185">Reference proteome</keyword>
<organism evidence="2 3">
    <name type="scientific">Rhodanobacter glycinis</name>
    <dbReference type="NCBI Taxonomy" id="582702"/>
    <lineage>
        <taxon>Bacteria</taxon>
        <taxon>Pseudomonadati</taxon>
        <taxon>Pseudomonadota</taxon>
        <taxon>Gammaproteobacteria</taxon>
        <taxon>Lysobacterales</taxon>
        <taxon>Rhodanobacteraceae</taxon>
        <taxon>Rhodanobacter</taxon>
    </lineage>
</organism>